<dbReference type="InterPro" id="IPR003737">
    <property type="entry name" value="GlcNAc_PI_deacetylase-related"/>
</dbReference>
<name>A0ABU3DC47_9RHOB</name>
<dbReference type="Gene3D" id="3.40.50.10320">
    <property type="entry name" value="LmbE-like"/>
    <property type="match status" value="1"/>
</dbReference>
<organism evidence="1 2">
    <name type="scientific">Tropicimonas omnivorans</name>
    <dbReference type="NCBI Taxonomy" id="3075590"/>
    <lineage>
        <taxon>Bacteria</taxon>
        <taxon>Pseudomonadati</taxon>
        <taxon>Pseudomonadota</taxon>
        <taxon>Alphaproteobacteria</taxon>
        <taxon>Rhodobacterales</taxon>
        <taxon>Roseobacteraceae</taxon>
        <taxon>Tropicimonas</taxon>
    </lineage>
</organism>
<dbReference type="EC" id="3.5.1.-" evidence="1"/>
<comment type="caution">
    <text evidence="1">The sequence shown here is derived from an EMBL/GenBank/DDBJ whole genome shotgun (WGS) entry which is preliminary data.</text>
</comment>
<dbReference type="SUPFAM" id="SSF102588">
    <property type="entry name" value="LmbE-like"/>
    <property type="match status" value="1"/>
</dbReference>
<keyword evidence="2" id="KW-1185">Reference proteome</keyword>
<dbReference type="EMBL" id="JAVRHL010000001">
    <property type="protein sequence ID" value="MDT0681276.1"/>
    <property type="molecule type" value="Genomic_DNA"/>
</dbReference>
<evidence type="ECO:0000313" key="2">
    <source>
        <dbReference type="Proteomes" id="UP001265259"/>
    </source>
</evidence>
<dbReference type="GO" id="GO:0016787">
    <property type="term" value="F:hydrolase activity"/>
    <property type="evidence" value="ECO:0007669"/>
    <property type="project" value="UniProtKB-KW"/>
</dbReference>
<protein>
    <submittedName>
        <fullName evidence="1">PIG-L family deacetylase</fullName>
        <ecNumber evidence="1">3.5.1.-</ecNumber>
    </submittedName>
</protein>
<gene>
    <name evidence="1" type="ORF">RM543_01165</name>
</gene>
<keyword evidence="1" id="KW-0378">Hydrolase</keyword>
<accession>A0ABU3DC47</accession>
<proteinExistence type="predicted"/>
<dbReference type="Pfam" id="PF02585">
    <property type="entry name" value="PIG-L"/>
    <property type="match status" value="1"/>
</dbReference>
<evidence type="ECO:0000313" key="1">
    <source>
        <dbReference type="EMBL" id="MDT0681276.1"/>
    </source>
</evidence>
<reference evidence="1 2" key="1">
    <citation type="submission" date="2023-09" db="EMBL/GenBank/DDBJ databases">
        <authorList>
            <person name="Rey-Velasco X."/>
        </authorList>
    </citation>
    <scope>NUCLEOTIDE SEQUENCE [LARGE SCALE GENOMIC DNA]</scope>
    <source>
        <strain evidence="1 2">F158</strain>
    </source>
</reference>
<dbReference type="InterPro" id="IPR029062">
    <property type="entry name" value="Class_I_gatase-like"/>
</dbReference>
<dbReference type="Proteomes" id="UP001265259">
    <property type="component" value="Unassembled WGS sequence"/>
</dbReference>
<dbReference type="RefSeq" id="WP_311688833.1">
    <property type="nucleotide sequence ID" value="NZ_JAVRHL010000001.1"/>
</dbReference>
<sequence length="793" mass="85219">MTPQERLERDEASPALLRLHRALSRLGSVLTMMNTGAHPDDEQSGLLAWLRFGMGMRVVVACSTRGEGGQNVLGPERGGALGALRTREMEEAARVLDCDIAWLGFGPEDPVHDFGFSKDGDDTFSRWGEDRIVERLVRAYRRERPDIVVPTFLDVPGQHGHHRAMTRAAETALPLAADPSAYPHHMEEGLKVWTVSKYYLPAWPGGGGTYDDEVPPPEATLIERATGRDAATGADFARIGEWSRLRHASQGMGRWHDVPQTEWPLHLKAGETETRIIDGLPATLGDLAQLLPAAAAGLEAASAAIDAAMLAFPDRTAILEALAEADAALEGAEAAIAGDPGAISSHGHRLAAKRRELQVAMIEASGIEPRLTASSPVLSPGGRATLTLRTADPLTDASDLTATVVTPEDVHAAAGSGGAPTFELTASEDASYSPQFTETWSALGGNGAIHMRLSTTLAGRPVAMPLDPEEPLTIAPAAPFDAEPANFLHLRGNPPRPFRFRYRGDVSAGETELPDGWSLELNEGQGELTPPAGPAAGLVRIAPRTNGRPAMRGTVSRHAHTGAFTYREAAALRVLSLDLDLPEGAKIGWIGGGSDRTDMWMRRMGLEVHDLDRIGEDTDLSAYTTLVIGVVALASRPDVLAHLPAIHGFVREGGTLVTLYQRPDQGWDPETVPPKRLKIGTPSLRWRVTDEAADVTVLEPAHPILTTPNTISDEDWTGWEKERGLYFAAEWDDAYSPLLSMSDAGEAPLTGALVSAAIGKGRHTHVSLVLHHQLDRMVPGAFRLLANIVRPER</sequence>
<dbReference type="SUPFAM" id="SSF52317">
    <property type="entry name" value="Class I glutamine amidotransferase-like"/>
    <property type="match status" value="1"/>
</dbReference>
<dbReference type="InterPro" id="IPR024078">
    <property type="entry name" value="LmbE-like_dom_sf"/>
</dbReference>